<dbReference type="EMBL" id="JAMPLM010000020">
    <property type="protein sequence ID" value="MEP1060618.1"/>
    <property type="molecule type" value="Genomic_DNA"/>
</dbReference>
<feature type="region of interest" description="Disordered" evidence="1">
    <location>
        <begin position="1"/>
        <end position="20"/>
    </location>
</feature>
<accession>A0ABV0KMZ4</accession>
<evidence type="ECO:0000313" key="3">
    <source>
        <dbReference type="Proteomes" id="UP001476950"/>
    </source>
</evidence>
<comment type="caution">
    <text evidence="2">The sequence shown here is derived from an EMBL/GenBank/DDBJ whole genome shotgun (WGS) entry which is preliminary data.</text>
</comment>
<feature type="compositionally biased region" description="Basic and acidic residues" evidence="1">
    <location>
        <begin position="44"/>
        <end position="53"/>
    </location>
</feature>
<organism evidence="2 3">
    <name type="scientific">Stenomitos frigidus AS-A4</name>
    <dbReference type="NCBI Taxonomy" id="2933935"/>
    <lineage>
        <taxon>Bacteria</taxon>
        <taxon>Bacillati</taxon>
        <taxon>Cyanobacteriota</taxon>
        <taxon>Cyanophyceae</taxon>
        <taxon>Leptolyngbyales</taxon>
        <taxon>Leptolyngbyaceae</taxon>
        <taxon>Stenomitos</taxon>
    </lineage>
</organism>
<feature type="region of interest" description="Disordered" evidence="1">
    <location>
        <begin position="61"/>
        <end position="80"/>
    </location>
</feature>
<name>A0ABV0KMZ4_9CYAN</name>
<gene>
    <name evidence="2" type="ORF">NDI38_19480</name>
</gene>
<evidence type="ECO:0000256" key="1">
    <source>
        <dbReference type="SAM" id="MobiDB-lite"/>
    </source>
</evidence>
<keyword evidence="3" id="KW-1185">Reference proteome</keyword>
<protein>
    <submittedName>
        <fullName evidence="2">Uncharacterized protein</fullName>
    </submittedName>
</protein>
<feature type="region of interest" description="Disordered" evidence="1">
    <location>
        <begin position="31"/>
        <end position="56"/>
    </location>
</feature>
<dbReference type="RefSeq" id="WP_190448613.1">
    <property type="nucleotide sequence ID" value="NZ_JAMPLM010000020.1"/>
</dbReference>
<proteinExistence type="predicted"/>
<feature type="compositionally biased region" description="Polar residues" evidence="1">
    <location>
        <begin position="66"/>
        <end position="80"/>
    </location>
</feature>
<reference evidence="2 3" key="1">
    <citation type="submission" date="2022-04" db="EMBL/GenBank/DDBJ databases">
        <title>Positive selection, recombination, and allopatry shape intraspecific diversity of widespread and dominant cyanobacteria.</title>
        <authorList>
            <person name="Wei J."/>
            <person name="Shu W."/>
            <person name="Hu C."/>
        </authorList>
    </citation>
    <scope>NUCLEOTIDE SEQUENCE [LARGE SCALE GENOMIC DNA]</scope>
    <source>
        <strain evidence="2 3">AS-A4</strain>
    </source>
</reference>
<sequence length="80" mass="8888">MTSENTTRNDPPFRTPNPTELKAAALEDSILDRYPHETDDDINEEHPEAKQADVVDISVSDRPVDQETSSQTVKANLSGH</sequence>
<dbReference type="Proteomes" id="UP001476950">
    <property type="component" value="Unassembled WGS sequence"/>
</dbReference>
<evidence type="ECO:0000313" key="2">
    <source>
        <dbReference type="EMBL" id="MEP1060618.1"/>
    </source>
</evidence>